<dbReference type="Proteomes" id="UP000309984">
    <property type="component" value="Unassembled WGS sequence"/>
</dbReference>
<dbReference type="InterPro" id="IPR039375">
    <property type="entry name" value="NodN-like"/>
</dbReference>
<proteinExistence type="inferred from homology"/>
<dbReference type="Pfam" id="PF01575">
    <property type="entry name" value="MaoC_dehydratas"/>
    <property type="match status" value="1"/>
</dbReference>
<sequence length="153" mass="16630">MTTTTITSPHELPSLAGTDLGHSDWLAVPQADINLFAEATHDHQWIHVDPEKAKTGPFKETIAHGYLTLSLLIPLWSELLEIKELGMAINYGLNKVRFPAPVPAGAKVRLAATVAAVEEVSGGGYQVTVNGTMECNRSEKPAVVAEMVYRYYA</sequence>
<protein>
    <submittedName>
        <fullName evidence="2">Dehydratase</fullName>
    </submittedName>
</protein>
<dbReference type="InterPro" id="IPR029069">
    <property type="entry name" value="HotDog_dom_sf"/>
</dbReference>
<accession>A0A7I7ZV37</accession>
<dbReference type="SUPFAM" id="SSF54637">
    <property type="entry name" value="Thioesterase/thiol ester dehydrase-isomerase"/>
    <property type="match status" value="1"/>
</dbReference>
<dbReference type="RefSeq" id="WP_138250278.1">
    <property type="nucleotide sequence ID" value="NZ_AP022616.1"/>
</dbReference>
<evidence type="ECO:0000256" key="1">
    <source>
        <dbReference type="ARBA" id="ARBA00005254"/>
    </source>
</evidence>
<reference evidence="2 3" key="1">
    <citation type="submission" date="2018-01" db="EMBL/GenBank/DDBJ databases">
        <title>Comparative genomics of Mycobacterium mucogenicum and Mycobacterium neoaurum clade members emphasizing tRNA and non-coding RNA.</title>
        <authorList>
            <person name="Behra P.R.K."/>
            <person name="Pettersson B.M.F."/>
            <person name="Das S."/>
            <person name="Dasgupta S."/>
            <person name="Kirsebom L.A."/>
        </authorList>
    </citation>
    <scope>NUCLEOTIDE SEQUENCE [LARGE SCALE GENOMIC DNA]</scope>
    <source>
        <strain evidence="2 3">DSM 45104</strain>
    </source>
</reference>
<dbReference type="CDD" id="cd03450">
    <property type="entry name" value="NodN"/>
    <property type="match status" value="1"/>
</dbReference>
<dbReference type="EMBL" id="POTM01000051">
    <property type="protein sequence ID" value="TLH64014.1"/>
    <property type="molecule type" value="Genomic_DNA"/>
</dbReference>
<comment type="similarity">
    <text evidence="1">Belongs to the enoyl-CoA hydratase/isomerase family.</text>
</comment>
<evidence type="ECO:0000313" key="3">
    <source>
        <dbReference type="Proteomes" id="UP000309984"/>
    </source>
</evidence>
<evidence type="ECO:0000313" key="2">
    <source>
        <dbReference type="EMBL" id="TLH64014.1"/>
    </source>
</evidence>
<comment type="caution">
    <text evidence="2">The sequence shown here is derived from an EMBL/GenBank/DDBJ whole genome shotgun (WGS) entry which is preliminary data.</text>
</comment>
<gene>
    <name evidence="2" type="ORF">C1S79_20510</name>
</gene>
<keyword evidence="3" id="KW-1185">Reference proteome</keyword>
<dbReference type="PANTHER" id="PTHR42993:SF1">
    <property type="entry name" value="MAOC-LIKE DEHYDRATASE DOMAIN-CONTAINING PROTEIN"/>
    <property type="match status" value="1"/>
</dbReference>
<dbReference type="Gene3D" id="3.10.129.10">
    <property type="entry name" value="Hotdog Thioesterase"/>
    <property type="match status" value="1"/>
</dbReference>
<name>A0A7I7ZV37_9MYCO</name>
<organism evidence="2 3">
    <name type="scientific">Mycolicibacterium phocaicum</name>
    <dbReference type="NCBI Taxonomy" id="319706"/>
    <lineage>
        <taxon>Bacteria</taxon>
        <taxon>Bacillati</taxon>
        <taxon>Actinomycetota</taxon>
        <taxon>Actinomycetes</taxon>
        <taxon>Mycobacteriales</taxon>
        <taxon>Mycobacteriaceae</taxon>
        <taxon>Mycolicibacterium</taxon>
    </lineage>
</organism>
<dbReference type="InterPro" id="IPR002539">
    <property type="entry name" value="MaoC-like_dom"/>
</dbReference>
<dbReference type="PANTHER" id="PTHR42993">
    <property type="entry name" value="MAOC-LIKE DEHYDRATASE DOMAIN-CONTAINING PROTEIN"/>
    <property type="match status" value="1"/>
</dbReference>
<dbReference type="AlphaFoldDB" id="A0A7I7ZV37"/>